<comment type="function">
    <text evidence="17">Core subunit of the mitochondrial membrane respiratory chain NADH dehydrogenase (Complex I) which catalyzes electron transfer from NADH through the respiratory chain, using ubiquinone as an electron acceptor. Essential for the catalytic activity and assembly of complex I.</text>
</comment>
<dbReference type="InterPro" id="IPR003918">
    <property type="entry name" value="NADH_UbQ_OxRdtase"/>
</dbReference>
<name>E3UHH4_9ARAC</name>
<evidence type="ECO:0000256" key="8">
    <source>
        <dbReference type="ARBA" id="ARBA00022692"/>
    </source>
</evidence>
<comment type="subcellular location">
    <subcellularLocation>
        <location evidence="2 17">Mitochondrion membrane</location>
        <topology evidence="2 17">Multi-pass membrane protein</topology>
    </subcellularLocation>
</comment>
<dbReference type="GO" id="GO:0031966">
    <property type="term" value="C:mitochondrial membrane"/>
    <property type="evidence" value="ECO:0007669"/>
    <property type="project" value="UniProtKB-SubCell"/>
</dbReference>
<evidence type="ECO:0000256" key="6">
    <source>
        <dbReference type="ARBA" id="ARBA00022448"/>
    </source>
</evidence>
<dbReference type="AlphaFoldDB" id="E3UHH4"/>
<evidence type="ECO:0000256" key="14">
    <source>
        <dbReference type="ARBA" id="ARBA00023128"/>
    </source>
</evidence>
<dbReference type="GO" id="GO:0042773">
    <property type="term" value="P:ATP synthesis coupled electron transport"/>
    <property type="evidence" value="ECO:0007669"/>
    <property type="project" value="InterPro"/>
</dbReference>
<feature type="domain" description="NADH:ubiquinone oxidoreductase chain 4 N-terminal" evidence="19">
    <location>
        <begin position="1"/>
        <end position="102"/>
    </location>
</feature>
<geneLocation type="mitochondrion" evidence="20"/>
<accession>E3UHH4</accession>
<evidence type="ECO:0000256" key="11">
    <source>
        <dbReference type="ARBA" id="ARBA00022989"/>
    </source>
</evidence>
<feature type="transmembrane region" description="Helical" evidence="17">
    <location>
        <begin position="211"/>
        <end position="232"/>
    </location>
</feature>
<dbReference type="InterPro" id="IPR000260">
    <property type="entry name" value="NADH4_N"/>
</dbReference>
<protein>
    <recommendedName>
        <fullName evidence="5 17">NADH-ubiquinone oxidoreductase chain 4</fullName>
        <ecNumber evidence="4 17">7.1.1.2</ecNumber>
    </recommendedName>
</protein>
<feature type="transmembrane region" description="Helical" evidence="17">
    <location>
        <begin position="55"/>
        <end position="73"/>
    </location>
</feature>
<evidence type="ECO:0000256" key="7">
    <source>
        <dbReference type="ARBA" id="ARBA00022660"/>
    </source>
</evidence>
<keyword evidence="10 17" id="KW-0249">Electron transport</keyword>
<dbReference type="CTD" id="4538"/>
<dbReference type="GO" id="GO:0015990">
    <property type="term" value="P:electron transport coupled proton transport"/>
    <property type="evidence" value="ECO:0007669"/>
    <property type="project" value="TreeGrafter"/>
</dbReference>
<evidence type="ECO:0000256" key="13">
    <source>
        <dbReference type="ARBA" id="ARBA00023075"/>
    </source>
</evidence>
<dbReference type="Pfam" id="PF00361">
    <property type="entry name" value="Proton_antipo_M"/>
    <property type="match status" value="1"/>
</dbReference>
<feature type="transmembrane region" description="Helical" evidence="17">
    <location>
        <begin position="273"/>
        <end position="295"/>
    </location>
</feature>
<feature type="transmembrane region" description="Helical" evidence="17">
    <location>
        <begin position="12"/>
        <end position="35"/>
    </location>
</feature>
<dbReference type="GO" id="GO:0048039">
    <property type="term" value="F:ubiquinone binding"/>
    <property type="evidence" value="ECO:0007669"/>
    <property type="project" value="TreeGrafter"/>
</dbReference>
<keyword evidence="13 17" id="KW-0830">Ubiquinone</keyword>
<comment type="catalytic activity">
    <reaction evidence="16 17">
        <text>a ubiquinone + NADH + 5 H(+)(in) = a ubiquinol + NAD(+) + 4 H(+)(out)</text>
        <dbReference type="Rhea" id="RHEA:29091"/>
        <dbReference type="Rhea" id="RHEA-COMP:9565"/>
        <dbReference type="Rhea" id="RHEA-COMP:9566"/>
        <dbReference type="ChEBI" id="CHEBI:15378"/>
        <dbReference type="ChEBI" id="CHEBI:16389"/>
        <dbReference type="ChEBI" id="CHEBI:17976"/>
        <dbReference type="ChEBI" id="CHEBI:57540"/>
        <dbReference type="ChEBI" id="CHEBI:57945"/>
        <dbReference type="EC" id="7.1.1.2"/>
    </reaction>
</comment>
<comment type="function">
    <text evidence="1">Core subunit of the mitochondrial membrane respiratory chain NADH dehydrogenase (Complex I) that is believed to belong to the minimal assembly required for catalysis. Complex I functions in the transfer of electrons from NADH to the respiratory chain. The immediate electron acceptor for the enzyme is believed to be ubiquinone.</text>
</comment>
<evidence type="ECO:0000256" key="16">
    <source>
        <dbReference type="ARBA" id="ARBA00049551"/>
    </source>
</evidence>
<feature type="transmembrane region" description="Helical" evidence="17">
    <location>
        <begin position="138"/>
        <end position="161"/>
    </location>
</feature>
<keyword evidence="15 17" id="KW-0472">Membrane</keyword>
<dbReference type="Pfam" id="PF01059">
    <property type="entry name" value="Oxidored_q5_N"/>
    <property type="match status" value="1"/>
</dbReference>
<feature type="transmembrane region" description="Helical" evidence="17">
    <location>
        <begin position="85"/>
        <end position="104"/>
    </location>
</feature>
<keyword evidence="12 17" id="KW-0520">NAD</keyword>
<evidence type="ECO:0000256" key="3">
    <source>
        <dbReference type="ARBA" id="ARBA00009025"/>
    </source>
</evidence>
<evidence type="ECO:0000256" key="9">
    <source>
        <dbReference type="ARBA" id="ARBA00022967"/>
    </source>
</evidence>
<keyword evidence="9" id="KW-1278">Translocase</keyword>
<dbReference type="PANTHER" id="PTHR43507:SF20">
    <property type="entry name" value="NADH-UBIQUINONE OXIDOREDUCTASE CHAIN 4"/>
    <property type="match status" value="1"/>
</dbReference>
<evidence type="ECO:0000259" key="18">
    <source>
        <dbReference type="Pfam" id="PF00361"/>
    </source>
</evidence>
<feature type="transmembrane region" description="Helical" evidence="17">
    <location>
        <begin position="421"/>
        <end position="441"/>
    </location>
</feature>
<dbReference type="GO" id="GO:0008137">
    <property type="term" value="F:NADH dehydrogenase (ubiquinone) activity"/>
    <property type="evidence" value="ECO:0007669"/>
    <property type="project" value="UniProtKB-UniRule"/>
</dbReference>
<dbReference type="PANTHER" id="PTHR43507">
    <property type="entry name" value="NADH-UBIQUINONE OXIDOREDUCTASE CHAIN 4"/>
    <property type="match status" value="1"/>
</dbReference>
<evidence type="ECO:0000256" key="15">
    <source>
        <dbReference type="ARBA" id="ARBA00023136"/>
    </source>
</evidence>
<feature type="transmembrane region" description="Helical" evidence="17">
    <location>
        <begin position="238"/>
        <end position="266"/>
    </location>
</feature>
<feature type="domain" description="NADH:quinone oxidoreductase/Mrp antiporter transmembrane" evidence="18">
    <location>
        <begin position="107"/>
        <end position="385"/>
    </location>
</feature>
<dbReference type="GeneID" id="9978572"/>
<dbReference type="EMBL" id="HM367070">
    <property type="protein sequence ID" value="ADI92919.1"/>
    <property type="molecule type" value="Genomic_DNA"/>
</dbReference>
<keyword evidence="11 17" id="KW-1133">Transmembrane helix</keyword>
<evidence type="ECO:0000313" key="20">
    <source>
        <dbReference type="EMBL" id="ADI92919.1"/>
    </source>
</evidence>
<feature type="transmembrane region" description="Helical" evidence="17">
    <location>
        <begin position="110"/>
        <end position="131"/>
    </location>
</feature>
<feature type="transmembrane region" description="Helical" evidence="17">
    <location>
        <begin position="331"/>
        <end position="350"/>
    </location>
</feature>
<feature type="transmembrane region" description="Helical" evidence="17">
    <location>
        <begin position="370"/>
        <end position="400"/>
    </location>
</feature>
<keyword evidence="6 17" id="KW-0813">Transport</keyword>
<dbReference type="InterPro" id="IPR001750">
    <property type="entry name" value="ND/Mrp_TM"/>
</dbReference>
<keyword evidence="14 17" id="KW-0496">Mitochondrion</keyword>
<feature type="transmembrane region" description="Helical" evidence="17">
    <location>
        <begin position="181"/>
        <end position="204"/>
    </location>
</feature>
<evidence type="ECO:0000256" key="4">
    <source>
        <dbReference type="ARBA" id="ARBA00012944"/>
    </source>
</evidence>
<comment type="similarity">
    <text evidence="3 17">Belongs to the complex I subunit 4 family.</text>
</comment>
<proteinExistence type="inferred from homology"/>
<evidence type="ECO:0000256" key="10">
    <source>
        <dbReference type="ARBA" id="ARBA00022982"/>
    </source>
</evidence>
<evidence type="ECO:0000256" key="12">
    <source>
        <dbReference type="ARBA" id="ARBA00023027"/>
    </source>
</evidence>
<reference evidence="20" key="1">
    <citation type="journal article" date="2010" name="Mitochondrial DNA">
        <title>The mitochondrial genome of Opilio parietinus (Arachnida: Opiliones).</title>
        <authorList>
            <person name="Podsiadlowski L."/>
            <person name="Fahrein K."/>
        </authorList>
    </citation>
    <scope>NUCLEOTIDE SEQUENCE</scope>
</reference>
<evidence type="ECO:0000256" key="17">
    <source>
        <dbReference type="RuleBase" id="RU003297"/>
    </source>
</evidence>
<evidence type="ECO:0000256" key="2">
    <source>
        <dbReference type="ARBA" id="ARBA00004225"/>
    </source>
</evidence>
<evidence type="ECO:0000256" key="5">
    <source>
        <dbReference type="ARBA" id="ARBA00021006"/>
    </source>
</evidence>
<evidence type="ECO:0000256" key="1">
    <source>
        <dbReference type="ARBA" id="ARBA00003257"/>
    </source>
</evidence>
<feature type="transmembrane region" description="Helical" evidence="17">
    <location>
        <begin position="301"/>
        <end position="322"/>
    </location>
</feature>
<dbReference type="GO" id="GO:0003954">
    <property type="term" value="F:NADH dehydrogenase activity"/>
    <property type="evidence" value="ECO:0007669"/>
    <property type="project" value="TreeGrafter"/>
</dbReference>
<dbReference type="EC" id="7.1.1.2" evidence="4 17"/>
<organism evidence="20">
    <name type="scientific">Opilio parietinus</name>
    <dbReference type="NCBI Taxonomy" id="121214"/>
    <lineage>
        <taxon>Eukaryota</taxon>
        <taxon>Metazoa</taxon>
        <taxon>Ecdysozoa</taxon>
        <taxon>Arthropoda</taxon>
        <taxon>Chelicerata</taxon>
        <taxon>Arachnida</taxon>
        <taxon>Opiliones</taxon>
        <taxon>Palpatores</taxon>
        <taxon>Phalangioidea</taxon>
        <taxon>Phalangiidae</taxon>
        <taxon>Opilio</taxon>
    </lineage>
</organism>
<evidence type="ECO:0000259" key="19">
    <source>
        <dbReference type="Pfam" id="PF01059"/>
    </source>
</evidence>
<sequence>MLGFLLFNFSLILLSSQLTFFVLCSFVCLSMVIWALKFPLSEGVNHLSLVFGYDILGYILVFLTLWIVYLGLLSSGILFREKINFSPFIFLSLLLLLTLLVTFLTYDALMFYFSFEASLIPLLLLIVGYGAQPEKLRAGLYMLFYTMFGSLPLLLGLFFSLNFLHSLNFFYFSLCPYELPYILFFFINGAFFIKLPGYLVHLWLPKAHVEAPVFGSMILAGVMLSMGGYGMLRFIPLFLSYLILYGDLILSFFLGGGVIMSIVCLSQSDMKGLVAYSSVGHMSMFLGGVFSLSIYGYMGALVIMLAHGFTSSGLFSIVNMVYERLHTRSLLMIRGLMMLFPGLSLLWFILSVSNMAAPPFLNLLGELFLSFGIVSVSLFYMVPLGLMFFLAGCYSLYLFSISQHGKVWVFSTSPPLSVKECLILWGHIYPLLLIVLNLSLIF</sequence>
<dbReference type="PRINTS" id="PR01437">
    <property type="entry name" value="NUOXDRDTASE4"/>
</dbReference>
<gene>
    <name evidence="20" type="primary">ND4</name>
</gene>
<keyword evidence="8 17" id="KW-0812">Transmembrane</keyword>
<keyword evidence="7 17" id="KW-0679">Respiratory chain</keyword>
<dbReference type="RefSeq" id="YP_004021833.1">
    <property type="nucleotide sequence ID" value="NC_014700.1"/>
</dbReference>